<proteinExistence type="predicted"/>
<evidence type="ECO:0000313" key="1">
    <source>
        <dbReference type="EMBL" id="MFD1046795.1"/>
    </source>
</evidence>
<sequence length="73" mass="7805">AVRAEAEKAGRDPDTIGAILRVNPLPTSTLDDILTTFTRANEAGIDHIYLDVNASATIDEGLDLAQQVLSRLT</sequence>
<keyword evidence="2" id="KW-1185">Reference proteome</keyword>
<comment type="caution">
    <text evidence="1">The sequence shown here is derived from an EMBL/GenBank/DDBJ whole genome shotgun (WGS) entry which is preliminary data.</text>
</comment>
<gene>
    <name evidence="1" type="ORF">ACFQ1S_15180</name>
</gene>
<organism evidence="1 2">
    <name type="scientific">Kibdelosporangium lantanae</name>
    <dbReference type="NCBI Taxonomy" id="1497396"/>
    <lineage>
        <taxon>Bacteria</taxon>
        <taxon>Bacillati</taxon>
        <taxon>Actinomycetota</taxon>
        <taxon>Actinomycetes</taxon>
        <taxon>Pseudonocardiales</taxon>
        <taxon>Pseudonocardiaceae</taxon>
        <taxon>Kibdelosporangium</taxon>
    </lineage>
</organism>
<dbReference type="EMBL" id="JBHTIS010000794">
    <property type="protein sequence ID" value="MFD1046795.1"/>
    <property type="molecule type" value="Genomic_DNA"/>
</dbReference>
<evidence type="ECO:0000313" key="2">
    <source>
        <dbReference type="Proteomes" id="UP001597045"/>
    </source>
</evidence>
<name>A0ABW3MCV0_9PSEU</name>
<reference evidence="2" key="1">
    <citation type="journal article" date="2019" name="Int. J. Syst. Evol. Microbiol.">
        <title>The Global Catalogue of Microorganisms (GCM) 10K type strain sequencing project: providing services to taxonomists for standard genome sequencing and annotation.</title>
        <authorList>
            <consortium name="The Broad Institute Genomics Platform"/>
            <consortium name="The Broad Institute Genome Sequencing Center for Infectious Disease"/>
            <person name="Wu L."/>
            <person name="Ma J."/>
        </authorList>
    </citation>
    <scope>NUCLEOTIDE SEQUENCE [LARGE SCALE GENOMIC DNA]</scope>
    <source>
        <strain evidence="2">JCM 31486</strain>
    </source>
</reference>
<accession>A0ABW3MCV0</accession>
<protein>
    <submittedName>
        <fullName evidence="1">LLM class F420-dependent oxidoreductase</fullName>
    </submittedName>
</protein>
<feature type="non-terminal residue" evidence="1">
    <location>
        <position position="1"/>
    </location>
</feature>
<dbReference type="Proteomes" id="UP001597045">
    <property type="component" value="Unassembled WGS sequence"/>
</dbReference>